<dbReference type="Proteomes" id="UP000014680">
    <property type="component" value="Unassembled WGS sequence"/>
</dbReference>
<gene>
    <name evidence="2" type="ORF">EIN_227880</name>
</gene>
<feature type="compositionally biased region" description="Basic and acidic residues" evidence="1">
    <location>
        <begin position="141"/>
        <end position="163"/>
    </location>
</feature>
<keyword evidence="3" id="KW-1185">Reference proteome</keyword>
<sequence length="305" mass="33964">MLSQENVFRLASKCEFPTPELSASTSLAICSLVGMNFVPIISNNQFFFHRLESKNILTIISYSYKTGFSITAKVCNNSGCLQLNSVTVANPFSNFKEQVISIINFLLSPYISPPHPNHSTNSSEVIQKSSNNQQQQTLEQQKVEKIDTPNIIKHPDTTLKPNEKPLVSKFENEIPFILPKISDDDEPIKKGPQEDVGPSSIFTFSDLDELPVLRSKLPVVTKLPPPEKQQPKTQKKSKQRGQTPPRQESSHTFTSFRHQDIKQIPTAAKNSDKLFQQFSSTEPHSDTSDQSTAPPSLVSSSPIGV</sequence>
<dbReference type="AlphaFoldDB" id="A0A0A1U642"/>
<name>A0A0A1U642_ENTIV</name>
<dbReference type="GeneID" id="14887438"/>
<organism evidence="2 3">
    <name type="scientific">Entamoeba invadens IP1</name>
    <dbReference type="NCBI Taxonomy" id="370355"/>
    <lineage>
        <taxon>Eukaryota</taxon>
        <taxon>Amoebozoa</taxon>
        <taxon>Evosea</taxon>
        <taxon>Archamoebae</taxon>
        <taxon>Mastigamoebida</taxon>
        <taxon>Entamoebidae</taxon>
        <taxon>Entamoeba</taxon>
    </lineage>
</organism>
<dbReference type="EMBL" id="KB206756">
    <property type="protein sequence ID" value="ELP88355.1"/>
    <property type="molecule type" value="Genomic_DNA"/>
</dbReference>
<feature type="compositionally biased region" description="Polar residues" evidence="1">
    <location>
        <begin position="240"/>
        <end position="256"/>
    </location>
</feature>
<reference evidence="2 3" key="1">
    <citation type="submission" date="2012-10" db="EMBL/GenBank/DDBJ databases">
        <authorList>
            <person name="Zafar N."/>
            <person name="Inman J."/>
            <person name="Hall N."/>
            <person name="Lorenzi H."/>
            <person name="Caler E."/>
        </authorList>
    </citation>
    <scope>NUCLEOTIDE SEQUENCE [LARGE SCALE GENOMIC DNA]</scope>
    <source>
        <strain evidence="2 3">IP1</strain>
    </source>
</reference>
<evidence type="ECO:0000313" key="3">
    <source>
        <dbReference type="Proteomes" id="UP000014680"/>
    </source>
</evidence>
<feature type="compositionally biased region" description="Polar residues" evidence="1">
    <location>
        <begin position="273"/>
        <end position="305"/>
    </location>
</feature>
<evidence type="ECO:0000313" key="2">
    <source>
        <dbReference type="EMBL" id="ELP88355.1"/>
    </source>
</evidence>
<feature type="region of interest" description="Disordered" evidence="1">
    <location>
        <begin position="181"/>
        <end position="202"/>
    </location>
</feature>
<feature type="region of interest" description="Disordered" evidence="1">
    <location>
        <begin position="116"/>
        <end position="164"/>
    </location>
</feature>
<proteinExistence type="predicted"/>
<dbReference type="KEGG" id="eiv:EIN_227880"/>
<protein>
    <submittedName>
        <fullName evidence="2">Uncharacterized protein</fullName>
    </submittedName>
</protein>
<accession>A0A0A1U642</accession>
<evidence type="ECO:0000256" key="1">
    <source>
        <dbReference type="SAM" id="MobiDB-lite"/>
    </source>
</evidence>
<feature type="region of interest" description="Disordered" evidence="1">
    <location>
        <begin position="217"/>
        <end position="305"/>
    </location>
</feature>
<dbReference type="RefSeq" id="XP_004255126.1">
    <property type="nucleotide sequence ID" value="XM_004255078.1"/>
</dbReference>
<dbReference type="VEuPathDB" id="AmoebaDB:EIN_227880"/>